<dbReference type="PANTHER" id="PTHR44019:SF20">
    <property type="entry name" value="WD REPEAT-CONTAINING PROTEIN 55"/>
    <property type="match status" value="1"/>
</dbReference>
<reference evidence="6" key="1">
    <citation type="submission" date="2022-12" db="EMBL/GenBank/DDBJ databases">
        <authorList>
            <person name="Webb A."/>
        </authorList>
    </citation>
    <scope>NUCLEOTIDE SEQUENCE</scope>
    <source>
        <strain evidence="6">Hp1</strain>
    </source>
</reference>
<dbReference type="AlphaFoldDB" id="A0AAV0UY12"/>
<dbReference type="InterPro" id="IPR015943">
    <property type="entry name" value="WD40/YVTN_repeat-like_dom_sf"/>
</dbReference>
<dbReference type="Proteomes" id="UP001162031">
    <property type="component" value="Unassembled WGS sequence"/>
</dbReference>
<evidence type="ECO:0000256" key="1">
    <source>
        <dbReference type="ARBA" id="ARBA00007625"/>
    </source>
</evidence>
<feature type="compositionally biased region" description="Acidic residues" evidence="5">
    <location>
        <begin position="307"/>
        <end position="316"/>
    </location>
</feature>
<dbReference type="PANTHER" id="PTHR44019">
    <property type="entry name" value="WD REPEAT-CONTAINING PROTEIN 55"/>
    <property type="match status" value="1"/>
</dbReference>
<name>A0AAV0UY12_HYABA</name>
<feature type="repeat" description="WD" evidence="4">
    <location>
        <begin position="55"/>
        <end position="87"/>
    </location>
</feature>
<evidence type="ECO:0000313" key="6">
    <source>
        <dbReference type="EMBL" id="CAI5741118.1"/>
    </source>
</evidence>
<evidence type="ECO:0000256" key="4">
    <source>
        <dbReference type="PROSITE-ProRule" id="PRU00221"/>
    </source>
</evidence>
<dbReference type="PROSITE" id="PS50294">
    <property type="entry name" value="WD_REPEATS_REGION"/>
    <property type="match status" value="1"/>
</dbReference>
<evidence type="ECO:0000256" key="5">
    <source>
        <dbReference type="SAM" id="MobiDB-lite"/>
    </source>
</evidence>
<evidence type="ECO:0000256" key="2">
    <source>
        <dbReference type="ARBA" id="ARBA00022574"/>
    </source>
</evidence>
<sequence length="367" mass="40553">MRDLDDHTPDDIYCDSQVFDIAFHPLADIVALGSIDGVVQVYKYSEEANAKILEIKNHQEAVRALLFSPDGQTLYTASADKSIRAFDTLGNPTWAEMRAHNHPVNRLHELSVNVFASGDDQGCIKIWDTRQHRCLSEFKEHKDYISGFATNPAQDHLLATSGDGRLSAYDLRKNVLAGKSDELDDELLSVAVIKGGRKIVCGAQDGVLVIFSWGTWGDMSDRFPGHPDSVEALLKVDEDTVLTGSSDGIIRVVQLHPNKLLGLIGDHEDFPVENLKFSHDKKIIGSVSHTSKVHFWDVGYLFEEDDDDDEEEEVVDGSEAKASAEVSLDTEMRDADSDSDSDVSDAGNAVKGRRAFPTANERFFSDL</sequence>
<dbReference type="PROSITE" id="PS50082">
    <property type="entry name" value="WD_REPEATS_2"/>
    <property type="match status" value="1"/>
</dbReference>
<dbReference type="InterPro" id="IPR001680">
    <property type="entry name" value="WD40_rpt"/>
</dbReference>
<keyword evidence="7" id="KW-1185">Reference proteome</keyword>
<comment type="caution">
    <text evidence="6">The sequence shown here is derived from an EMBL/GenBank/DDBJ whole genome shotgun (WGS) entry which is preliminary data.</text>
</comment>
<dbReference type="EMBL" id="CANTFL010001448">
    <property type="protein sequence ID" value="CAI5741118.1"/>
    <property type="molecule type" value="Genomic_DNA"/>
</dbReference>
<dbReference type="Gene3D" id="2.130.10.10">
    <property type="entry name" value="YVTN repeat-like/Quinoprotein amine dehydrogenase"/>
    <property type="match status" value="2"/>
</dbReference>
<gene>
    <name evidence="6" type="ORF">HBR001_LOCUS8371</name>
</gene>
<evidence type="ECO:0008006" key="8">
    <source>
        <dbReference type="Google" id="ProtNLM"/>
    </source>
</evidence>
<evidence type="ECO:0000313" key="7">
    <source>
        <dbReference type="Proteomes" id="UP001162031"/>
    </source>
</evidence>
<dbReference type="InterPro" id="IPR036322">
    <property type="entry name" value="WD40_repeat_dom_sf"/>
</dbReference>
<dbReference type="InterPro" id="IPR050505">
    <property type="entry name" value="WDR55/POC1"/>
</dbReference>
<dbReference type="Pfam" id="PF24796">
    <property type="entry name" value="WDR55"/>
    <property type="match status" value="1"/>
</dbReference>
<keyword evidence="2 4" id="KW-0853">WD repeat</keyword>
<keyword evidence="3" id="KW-0677">Repeat</keyword>
<dbReference type="SMART" id="SM00320">
    <property type="entry name" value="WD40"/>
    <property type="match status" value="7"/>
</dbReference>
<accession>A0AAV0UY12</accession>
<proteinExistence type="inferred from homology"/>
<comment type="similarity">
    <text evidence="1">Belongs to the WD repeat WDR55 family.</text>
</comment>
<evidence type="ECO:0000256" key="3">
    <source>
        <dbReference type="ARBA" id="ARBA00022737"/>
    </source>
</evidence>
<feature type="region of interest" description="Disordered" evidence="5">
    <location>
        <begin position="307"/>
        <end position="352"/>
    </location>
</feature>
<organism evidence="6 7">
    <name type="scientific">Hyaloperonospora brassicae</name>
    <name type="common">Brassica downy mildew</name>
    <name type="synonym">Peronospora brassicae</name>
    <dbReference type="NCBI Taxonomy" id="162125"/>
    <lineage>
        <taxon>Eukaryota</taxon>
        <taxon>Sar</taxon>
        <taxon>Stramenopiles</taxon>
        <taxon>Oomycota</taxon>
        <taxon>Peronosporomycetes</taxon>
        <taxon>Peronosporales</taxon>
        <taxon>Peronosporaceae</taxon>
        <taxon>Hyaloperonospora</taxon>
    </lineage>
</organism>
<protein>
    <recommendedName>
        <fullName evidence="8">Anaphase-promoting complex subunit 4 WD40 domain-containing protein</fullName>
    </recommendedName>
</protein>
<dbReference type="SUPFAM" id="SSF50978">
    <property type="entry name" value="WD40 repeat-like"/>
    <property type="match status" value="1"/>
</dbReference>